<dbReference type="SUPFAM" id="SSF46689">
    <property type="entry name" value="Homeodomain-like"/>
    <property type="match status" value="2"/>
</dbReference>
<dbReference type="InterPro" id="IPR049166">
    <property type="entry name" value="GH39_cat"/>
</dbReference>
<gene>
    <name evidence="8" type="ORF">CSX01_03770</name>
</gene>
<evidence type="ECO:0000256" key="2">
    <source>
        <dbReference type="ARBA" id="ARBA00022801"/>
    </source>
</evidence>
<dbReference type="Pfam" id="PF07883">
    <property type="entry name" value="Cupin_2"/>
    <property type="match status" value="1"/>
</dbReference>
<reference evidence="8 9" key="1">
    <citation type="submission" date="2017-10" db="EMBL/GenBank/DDBJ databases">
        <title>Resolving the taxonomy of Roseburia spp., Eubacterium rectale and Agathobacter spp. through phylogenomic analysis.</title>
        <authorList>
            <person name="Sheridan P.O."/>
            <person name="Walker A.W."/>
            <person name="Duncan S.H."/>
            <person name="Scott K.P."/>
            <person name="Toole P.W.O."/>
            <person name="Luis P."/>
            <person name="Flint H.J."/>
        </authorList>
    </citation>
    <scope>NUCLEOTIDE SEQUENCE [LARGE SCALE GENOMIC DNA]</scope>
    <source>
        <strain evidence="8 9">JK626</strain>
    </source>
</reference>
<dbReference type="Pfam" id="PF12833">
    <property type="entry name" value="HTH_18"/>
    <property type="match status" value="1"/>
</dbReference>
<organism evidence="8 9">
    <name type="scientific">Pseudobutyrivibrio ruminis</name>
    <dbReference type="NCBI Taxonomy" id="46206"/>
    <lineage>
        <taxon>Bacteria</taxon>
        <taxon>Bacillati</taxon>
        <taxon>Bacillota</taxon>
        <taxon>Clostridia</taxon>
        <taxon>Lachnospirales</taxon>
        <taxon>Lachnospiraceae</taxon>
        <taxon>Pseudobutyrivibrio</taxon>
    </lineage>
</organism>
<evidence type="ECO:0000256" key="6">
    <source>
        <dbReference type="ARBA" id="ARBA00023295"/>
    </source>
</evidence>
<reference evidence="8 9" key="2">
    <citation type="submission" date="2017-10" db="EMBL/GenBank/DDBJ databases">
        <authorList>
            <person name="Banno H."/>
            <person name="Chua N.-H."/>
        </authorList>
    </citation>
    <scope>NUCLEOTIDE SEQUENCE [LARGE SCALE GENOMIC DNA]</scope>
    <source>
        <strain evidence="8 9">JK626</strain>
    </source>
</reference>
<dbReference type="CDD" id="cd02209">
    <property type="entry name" value="cupin_XRE_C"/>
    <property type="match status" value="1"/>
</dbReference>
<keyword evidence="5" id="KW-0804">Transcription</keyword>
<keyword evidence="2" id="KW-0378">Hydrolase</keyword>
<dbReference type="InterPro" id="IPR013096">
    <property type="entry name" value="Cupin_2"/>
</dbReference>
<sequence>MENIREIVQFNIIHETNNEPREQHYHQNLDMLYVLSGSVDVVIDDKEYHLKEEDMILINSNKRHKFENSGNLLAIRFAIDYYLLSQTVGTTQMLFLCNSAVDKNSAYDKLRHQIKEIIRYYYTETKGDKCYLQALYYQMLHVLIANFMVKTEEAKVLFDHNSDKERISEIQSYIQGHYQSPISLNDLAEQMYLTPAYLSKYIKKKFGMTFIDYLNNIRLFHAVDELVYTNKSLTHIAMDNGFCTSAALNKSFKKVFNMSPGEYRKSAEKSAEKVANEDEIGKQEIISFIENESKQQEKGKASQLLVEVDASNYKKKYVDETRVINIGSIYMLLQQEAQEQLLELKDKLGITHVRVWNVFASNTCIRENDTYSFHKLDNVLDFLVDNDIKLYMELGQKPTLLMYAPERYINPDSKEIKLFEYDFYKKLIKDLSIHLVNRYGIEEIEKWYFEFWNNPLLKIGEETGEYYRYFDLLYKTFKNISQDINIGGPGLVLGYEKALAERVFAIWKKREIWPDFISFGSFQYISFTDGQFIYGKKSLDKDYVKNQVSVMKQSMADIGFTVKEFHLDEWNYTVSNRNVISDSCEHAAYIMKNYIDMIGNVDVMCYWHGLDLYAEYYDTNSLLSGDAGLISRDGIKKPSFYAVEFLNRSYCNEICRNDNGIISTNGRGSYSIVCHNFKPLSENYLDIEEDLIQIKDIEHYIQDTEDLGMKCVLNNVQNGNYQIKTYYINPEYGSVQDMWKRLGLAESMESEEIQFIKKHANPNMEMQQVEVSDNRLEIEFNLKATEIRFIEIKYQFKYE</sequence>
<comment type="similarity">
    <text evidence="1">Belongs to the glycosyl hydrolase 39 family.</text>
</comment>
<dbReference type="SUPFAM" id="SSF51011">
    <property type="entry name" value="Glycosyl hydrolase domain"/>
    <property type="match status" value="1"/>
</dbReference>
<keyword evidence="4" id="KW-0238">DNA-binding</keyword>
<dbReference type="GO" id="GO:0016798">
    <property type="term" value="F:hydrolase activity, acting on glycosyl bonds"/>
    <property type="evidence" value="ECO:0007669"/>
    <property type="project" value="UniProtKB-KW"/>
</dbReference>
<evidence type="ECO:0000256" key="4">
    <source>
        <dbReference type="ARBA" id="ARBA00023125"/>
    </source>
</evidence>
<dbReference type="RefSeq" id="WP_099391493.1">
    <property type="nucleotide sequence ID" value="NZ_PDYF01000008.1"/>
</dbReference>
<dbReference type="AlphaFoldDB" id="A0A2G3DXH4"/>
<evidence type="ECO:0000313" key="8">
    <source>
        <dbReference type="EMBL" id="PHU35732.1"/>
    </source>
</evidence>
<keyword evidence="6" id="KW-0326">Glycosidase</keyword>
<comment type="caution">
    <text evidence="8">The sequence shown here is derived from an EMBL/GenBank/DDBJ whole genome shotgun (WGS) entry which is preliminary data.</text>
</comment>
<dbReference type="Gene3D" id="1.10.10.60">
    <property type="entry name" value="Homeodomain-like"/>
    <property type="match status" value="2"/>
</dbReference>
<dbReference type="PANTHER" id="PTHR43280">
    <property type="entry name" value="ARAC-FAMILY TRANSCRIPTIONAL REGULATOR"/>
    <property type="match status" value="1"/>
</dbReference>
<dbReference type="PANTHER" id="PTHR43280:SF2">
    <property type="entry name" value="HTH-TYPE TRANSCRIPTIONAL REGULATOR EXSA"/>
    <property type="match status" value="1"/>
</dbReference>
<protein>
    <submittedName>
        <fullName evidence="8">AraC family transcriptional regulator</fullName>
    </submittedName>
</protein>
<dbReference type="Gene3D" id="2.60.40.1500">
    <property type="entry name" value="Glycosyl hydrolase domain, family 39"/>
    <property type="match status" value="1"/>
</dbReference>
<dbReference type="InterPro" id="IPR014710">
    <property type="entry name" value="RmlC-like_jellyroll"/>
</dbReference>
<dbReference type="InterPro" id="IPR017853">
    <property type="entry name" value="GH"/>
</dbReference>
<dbReference type="InterPro" id="IPR009057">
    <property type="entry name" value="Homeodomain-like_sf"/>
</dbReference>
<dbReference type="GO" id="GO:0043565">
    <property type="term" value="F:sequence-specific DNA binding"/>
    <property type="evidence" value="ECO:0007669"/>
    <property type="project" value="InterPro"/>
</dbReference>
<evidence type="ECO:0000256" key="3">
    <source>
        <dbReference type="ARBA" id="ARBA00023015"/>
    </source>
</evidence>
<dbReference type="PROSITE" id="PS01124">
    <property type="entry name" value="HTH_ARAC_FAMILY_2"/>
    <property type="match status" value="1"/>
</dbReference>
<dbReference type="GO" id="GO:0003700">
    <property type="term" value="F:DNA-binding transcription factor activity"/>
    <property type="evidence" value="ECO:0007669"/>
    <property type="project" value="InterPro"/>
</dbReference>
<dbReference type="SMART" id="SM00342">
    <property type="entry name" value="HTH_ARAC"/>
    <property type="match status" value="1"/>
</dbReference>
<accession>A0A2G3DXH4</accession>
<keyword evidence="3" id="KW-0805">Transcription regulation</keyword>
<evidence type="ECO:0000313" key="9">
    <source>
        <dbReference type="Proteomes" id="UP000225889"/>
    </source>
</evidence>
<dbReference type="Gene3D" id="3.20.20.80">
    <property type="entry name" value="Glycosidases"/>
    <property type="match status" value="1"/>
</dbReference>
<proteinExistence type="inferred from homology"/>
<dbReference type="InterPro" id="IPR018060">
    <property type="entry name" value="HTH_AraC"/>
</dbReference>
<dbReference type="Gene3D" id="2.60.120.10">
    <property type="entry name" value="Jelly Rolls"/>
    <property type="match status" value="1"/>
</dbReference>
<name>A0A2G3DXH4_9FIRM</name>
<evidence type="ECO:0000259" key="7">
    <source>
        <dbReference type="PROSITE" id="PS01124"/>
    </source>
</evidence>
<evidence type="ECO:0000256" key="1">
    <source>
        <dbReference type="ARBA" id="ARBA00008875"/>
    </source>
</evidence>
<dbReference type="SUPFAM" id="SSF51182">
    <property type="entry name" value="RmlC-like cupins"/>
    <property type="match status" value="1"/>
</dbReference>
<dbReference type="EMBL" id="PDYF01000008">
    <property type="protein sequence ID" value="PHU35732.1"/>
    <property type="molecule type" value="Genomic_DNA"/>
</dbReference>
<dbReference type="Proteomes" id="UP000225889">
    <property type="component" value="Unassembled WGS sequence"/>
</dbReference>
<feature type="domain" description="HTH araC/xylS-type" evidence="7">
    <location>
        <begin position="168"/>
        <end position="266"/>
    </location>
</feature>
<evidence type="ECO:0000256" key="5">
    <source>
        <dbReference type="ARBA" id="ARBA00023163"/>
    </source>
</evidence>
<dbReference type="SUPFAM" id="SSF51445">
    <property type="entry name" value="(Trans)glycosidases"/>
    <property type="match status" value="1"/>
</dbReference>
<dbReference type="Pfam" id="PF01229">
    <property type="entry name" value="Glyco_hydro_39"/>
    <property type="match status" value="1"/>
</dbReference>
<dbReference type="InterPro" id="IPR011051">
    <property type="entry name" value="RmlC_Cupin_sf"/>
</dbReference>